<reference evidence="1 2" key="1">
    <citation type="submission" date="2019-01" db="EMBL/GenBank/DDBJ databases">
        <authorList>
            <person name="Chen W.-M."/>
        </authorList>
    </citation>
    <scope>NUCLEOTIDE SEQUENCE [LARGE SCALE GENOMIC DNA]</scope>
    <source>
        <strain evidence="1 2">ICH-3</strain>
    </source>
</reference>
<organism evidence="1 2">
    <name type="scientific">Rubrivivax albus</name>
    <dbReference type="NCBI Taxonomy" id="2499835"/>
    <lineage>
        <taxon>Bacteria</taxon>
        <taxon>Pseudomonadati</taxon>
        <taxon>Pseudomonadota</taxon>
        <taxon>Betaproteobacteria</taxon>
        <taxon>Burkholderiales</taxon>
        <taxon>Sphaerotilaceae</taxon>
        <taxon>Rubrivivax</taxon>
    </lineage>
</organism>
<dbReference type="Proteomes" id="UP000288178">
    <property type="component" value="Unassembled WGS sequence"/>
</dbReference>
<dbReference type="EMBL" id="SACT01000011">
    <property type="protein sequence ID" value="RVT48107.1"/>
    <property type="molecule type" value="Genomic_DNA"/>
</dbReference>
<sequence length="266" mass="28889">MTNAPSDEQLSAWLDSALPDDEQQRVEAWLAANPEAEARVRAWAADRDALRALGDVWLVGPVPERLVQVVQRPAQAPAWRQAAMAAGLLVAGAALGAGGLWQWQQHQAGPTAAVQAGAALAGPTGWVSRAAYAHAVYVAEPRHAVEVRAQEEHLARWLTRRIDVPVKLFDLRDQGFELIGGRLLPDGDGKSAQLMYQDAQGLRVTVYLRKPPDGTETAFRWERQGELGLFYWVESGAGYALVGALPKATLLALAEAIYRQHPGAVR</sequence>
<name>A0A3S2TIT7_9BURK</name>
<dbReference type="RefSeq" id="WP_128201206.1">
    <property type="nucleotide sequence ID" value="NZ_SACT01000011.1"/>
</dbReference>
<evidence type="ECO:0000313" key="1">
    <source>
        <dbReference type="EMBL" id="RVT48107.1"/>
    </source>
</evidence>
<keyword evidence="2" id="KW-1185">Reference proteome</keyword>
<dbReference type="OrthoDB" id="9152892at2"/>
<comment type="caution">
    <text evidence="1">The sequence shown here is derived from an EMBL/GenBank/DDBJ whole genome shotgun (WGS) entry which is preliminary data.</text>
</comment>
<protein>
    <submittedName>
        <fullName evidence="1">Anti-sigma factor</fullName>
    </submittedName>
</protein>
<gene>
    <name evidence="1" type="ORF">ENE75_23250</name>
</gene>
<proteinExistence type="predicted"/>
<accession>A0A3S2TIT7</accession>
<evidence type="ECO:0000313" key="2">
    <source>
        <dbReference type="Proteomes" id="UP000288178"/>
    </source>
</evidence>
<dbReference type="AlphaFoldDB" id="A0A3S2TIT7"/>